<reference evidence="1 2" key="1">
    <citation type="submission" date="2018-04" db="EMBL/GenBank/DDBJ databases">
        <title>Genomic Encyclopedia of Archaeal and Bacterial Type Strains, Phase II (KMG-II): from individual species to whole genera.</title>
        <authorList>
            <person name="Goeker M."/>
        </authorList>
    </citation>
    <scope>NUCLEOTIDE SEQUENCE [LARGE SCALE GENOMIC DNA]</scope>
    <source>
        <strain evidence="1 2">DSM 22902</strain>
    </source>
</reference>
<dbReference type="Proteomes" id="UP000243985">
    <property type="component" value="Unassembled WGS sequence"/>
</dbReference>
<accession>A0A2T5XZ64</accession>
<evidence type="ECO:0000313" key="1">
    <source>
        <dbReference type="EMBL" id="PTX08823.1"/>
    </source>
</evidence>
<dbReference type="EMBL" id="QBKG01000001">
    <property type="protein sequence ID" value="PTX08823.1"/>
    <property type="molecule type" value="Genomic_DNA"/>
</dbReference>
<gene>
    <name evidence="1" type="ORF">C8P65_101492</name>
</gene>
<protein>
    <submittedName>
        <fullName evidence="1">Uncharacterized protein</fullName>
    </submittedName>
</protein>
<dbReference type="Pfam" id="PF19519">
    <property type="entry name" value="DUF6051"/>
    <property type="match status" value="1"/>
</dbReference>
<dbReference type="AlphaFoldDB" id="A0A2T5XZ64"/>
<comment type="caution">
    <text evidence="1">The sequence shown here is derived from an EMBL/GenBank/DDBJ whole genome shotgun (WGS) entry which is preliminary data.</text>
</comment>
<sequence length="115" mass="13598">MEYYQLHNRLKEAFDTHTDIAIPELGVRITHAPFFSEGAKYYLPGSEHLFCKEHNLAFTSQSSHTQDDLDWVDYEVECNIHFTYHIVQPLDERKTDGVIIIFHGLNEKKWDKYLP</sequence>
<dbReference type="InterPro" id="IPR046114">
    <property type="entry name" value="DUF6051"/>
</dbReference>
<proteinExistence type="predicted"/>
<organism evidence="1 2">
    <name type="scientific">Capnocytophaga leadbetteri</name>
    <dbReference type="NCBI Taxonomy" id="327575"/>
    <lineage>
        <taxon>Bacteria</taxon>
        <taxon>Pseudomonadati</taxon>
        <taxon>Bacteroidota</taxon>
        <taxon>Flavobacteriia</taxon>
        <taxon>Flavobacteriales</taxon>
        <taxon>Flavobacteriaceae</taxon>
        <taxon>Capnocytophaga</taxon>
    </lineage>
</organism>
<name>A0A2T5XZ64_9FLAO</name>
<evidence type="ECO:0000313" key="2">
    <source>
        <dbReference type="Proteomes" id="UP000243985"/>
    </source>
</evidence>